<evidence type="ECO:0000313" key="8">
    <source>
        <dbReference type="Proteomes" id="UP000663882"/>
    </source>
</evidence>
<dbReference type="InterPro" id="IPR039539">
    <property type="entry name" value="Ras_GTPase_bind_prot"/>
</dbReference>
<dbReference type="PANTHER" id="PTHR10693">
    <property type="entry name" value="RAS GTPASE-ACTIVATING PROTEIN-BINDING PROTEIN"/>
    <property type="match status" value="1"/>
</dbReference>
<dbReference type="Pfam" id="PF00076">
    <property type="entry name" value="RRM_1"/>
    <property type="match status" value="1"/>
</dbReference>
<evidence type="ECO:0000313" key="7">
    <source>
        <dbReference type="EMBL" id="CAF0905605.1"/>
    </source>
</evidence>
<feature type="compositionally biased region" description="Polar residues" evidence="4">
    <location>
        <begin position="328"/>
        <end position="350"/>
    </location>
</feature>
<keyword evidence="2 3" id="KW-0694">RNA-binding</keyword>
<dbReference type="EMBL" id="CAJNOO010000323">
    <property type="protein sequence ID" value="CAF0905605.1"/>
    <property type="molecule type" value="Genomic_DNA"/>
</dbReference>
<evidence type="ECO:0000256" key="3">
    <source>
        <dbReference type="PROSITE-ProRule" id="PRU00176"/>
    </source>
</evidence>
<dbReference type="Pfam" id="PF02136">
    <property type="entry name" value="NTF2"/>
    <property type="match status" value="1"/>
</dbReference>
<name>A0A813ZZ45_9BILA</name>
<feature type="region of interest" description="Disordered" evidence="4">
    <location>
        <begin position="504"/>
        <end position="597"/>
    </location>
</feature>
<evidence type="ECO:0000259" key="5">
    <source>
        <dbReference type="PROSITE" id="PS50102"/>
    </source>
</evidence>
<dbReference type="Gene3D" id="3.30.70.330">
    <property type="match status" value="1"/>
</dbReference>
<dbReference type="SMART" id="SM00360">
    <property type="entry name" value="RRM"/>
    <property type="match status" value="1"/>
</dbReference>
<proteinExistence type="predicted"/>
<evidence type="ECO:0000256" key="4">
    <source>
        <dbReference type="SAM" id="MobiDB-lite"/>
    </source>
</evidence>
<dbReference type="AlphaFoldDB" id="A0A813ZZ45"/>
<dbReference type="InterPro" id="IPR032710">
    <property type="entry name" value="NTF2-like_dom_sf"/>
</dbReference>
<feature type="compositionally biased region" description="Gly residues" evidence="4">
    <location>
        <begin position="540"/>
        <end position="567"/>
    </location>
</feature>
<feature type="compositionally biased region" description="Low complexity" evidence="4">
    <location>
        <begin position="294"/>
        <end position="311"/>
    </location>
</feature>
<dbReference type="PANTHER" id="PTHR10693:SF20">
    <property type="entry name" value="AT27578P"/>
    <property type="match status" value="1"/>
</dbReference>
<dbReference type="InterPro" id="IPR002075">
    <property type="entry name" value="NTF2_dom"/>
</dbReference>
<feature type="compositionally biased region" description="Low complexity" evidence="4">
    <location>
        <begin position="372"/>
        <end position="405"/>
    </location>
</feature>
<dbReference type="GO" id="GO:0005829">
    <property type="term" value="C:cytosol"/>
    <property type="evidence" value="ECO:0007669"/>
    <property type="project" value="TreeGrafter"/>
</dbReference>
<feature type="domain" description="NTF2" evidence="6">
    <location>
        <begin position="11"/>
        <end position="131"/>
    </location>
</feature>
<reference evidence="7" key="1">
    <citation type="submission" date="2021-02" db="EMBL/GenBank/DDBJ databases">
        <authorList>
            <person name="Nowell W R."/>
        </authorList>
    </citation>
    <scope>NUCLEOTIDE SEQUENCE</scope>
</reference>
<dbReference type="InterPro" id="IPR035979">
    <property type="entry name" value="RBD_domain_sf"/>
</dbReference>
<dbReference type="GO" id="GO:0010494">
    <property type="term" value="C:cytoplasmic stress granule"/>
    <property type="evidence" value="ECO:0007669"/>
    <property type="project" value="UniProtKB-SubCell"/>
</dbReference>
<dbReference type="SUPFAM" id="SSF54928">
    <property type="entry name" value="RNA-binding domain, RBD"/>
    <property type="match status" value="1"/>
</dbReference>
<dbReference type="Proteomes" id="UP000663882">
    <property type="component" value="Unassembled WGS sequence"/>
</dbReference>
<evidence type="ECO:0008006" key="9">
    <source>
        <dbReference type="Google" id="ProtNLM"/>
    </source>
</evidence>
<dbReference type="OrthoDB" id="339151at2759"/>
<organism evidence="7 8">
    <name type="scientific">Rotaria sordida</name>
    <dbReference type="NCBI Taxonomy" id="392033"/>
    <lineage>
        <taxon>Eukaryota</taxon>
        <taxon>Metazoa</taxon>
        <taxon>Spiralia</taxon>
        <taxon>Gnathifera</taxon>
        <taxon>Rotifera</taxon>
        <taxon>Eurotatoria</taxon>
        <taxon>Bdelloidea</taxon>
        <taxon>Philodinida</taxon>
        <taxon>Philodinidae</taxon>
        <taxon>Rotaria</taxon>
    </lineage>
</organism>
<evidence type="ECO:0000259" key="6">
    <source>
        <dbReference type="PROSITE" id="PS50177"/>
    </source>
</evidence>
<protein>
    <recommendedName>
        <fullName evidence="9">Ras GTPase-activating protein-binding protein 1</fullName>
    </recommendedName>
</protein>
<dbReference type="InterPro" id="IPR018222">
    <property type="entry name" value="Nuclear_transport_factor_2_euk"/>
</dbReference>
<feature type="compositionally biased region" description="Polar residues" evidence="4">
    <location>
        <begin position="230"/>
        <end position="293"/>
    </location>
</feature>
<dbReference type="PROSITE" id="PS50102">
    <property type="entry name" value="RRM"/>
    <property type="match status" value="1"/>
</dbReference>
<evidence type="ECO:0000256" key="2">
    <source>
        <dbReference type="ARBA" id="ARBA00022884"/>
    </source>
</evidence>
<dbReference type="FunFam" id="3.10.450.50:FF:000015">
    <property type="entry name" value="Ras GTPase-activating protein-binding protein 2"/>
    <property type="match status" value="1"/>
</dbReference>
<accession>A0A813ZZ45</accession>
<dbReference type="Gene3D" id="3.10.450.50">
    <property type="match status" value="1"/>
</dbReference>
<dbReference type="SUPFAM" id="SSF54427">
    <property type="entry name" value="NTF2-like"/>
    <property type="match status" value="1"/>
</dbReference>
<feature type="region of interest" description="Disordered" evidence="4">
    <location>
        <begin position="189"/>
        <end position="423"/>
    </location>
</feature>
<feature type="compositionally biased region" description="Polar residues" evidence="4">
    <location>
        <begin position="205"/>
        <end position="215"/>
    </location>
</feature>
<comment type="caution">
    <text evidence="7">The sequence shown here is derived from an EMBL/GenBank/DDBJ whole genome shotgun (WGS) entry which is preliminary data.</text>
</comment>
<dbReference type="GO" id="GO:1990904">
    <property type="term" value="C:ribonucleoprotein complex"/>
    <property type="evidence" value="ECO:0007669"/>
    <property type="project" value="TreeGrafter"/>
</dbReference>
<dbReference type="InterPro" id="IPR000504">
    <property type="entry name" value="RRM_dom"/>
</dbReference>
<dbReference type="CDD" id="cd00780">
    <property type="entry name" value="NTF2"/>
    <property type="match status" value="1"/>
</dbReference>
<feature type="domain" description="RRM" evidence="5">
    <location>
        <begin position="431"/>
        <end position="508"/>
    </location>
</feature>
<dbReference type="InterPro" id="IPR012677">
    <property type="entry name" value="Nucleotide-bd_a/b_plait_sf"/>
</dbReference>
<dbReference type="GO" id="GO:0003729">
    <property type="term" value="F:mRNA binding"/>
    <property type="evidence" value="ECO:0007669"/>
    <property type="project" value="TreeGrafter"/>
</dbReference>
<feature type="compositionally biased region" description="Polar residues" evidence="4">
    <location>
        <begin position="357"/>
        <end position="366"/>
    </location>
</feature>
<feature type="compositionally biased region" description="Polar residues" evidence="4">
    <location>
        <begin position="584"/>
        <end position="597"/>
    </location>
</feature>
<evidence type="ECO:0000256" key="1">
    <source>
        <dbReference type="ARBA" id="ARBA00004210"/>
    </source>
</evidence>
<comment type="subcellular location">
    <subcellularLocation>
        <location evidence="1">Cytoplasm</location>
        <location evidence="1">Stress granule</location>
    </subcellularLocation>
</comment>
<feature type="compositionally biased region" description="Low complexity" evidence="4">
    <location>
        <begin position="510"/>
        <end position="524"/>
    </location>
</feature>
<dbReference type="PROSITE" id="PS50177">
    <property type="entry name" value="NTF2_DOMAIN"/>
    <property type="match status" value="1"/>
</dbReference>
<sequence length="597" mass="65255">MVQTSPTPFDVGRAFVHQYYTLLHQAPHMLHRFYSTDSTFIHGGVDRPGCVEQPAVGPENISQRINDLNLRDCHAKIRQVDSHPTIGDGVVVQVTGELSNNGDPMRRFMQTFVLAPRQPKKYYVQNDIFRYQDEVFDDGSDEVDEDDRSSSHIYGDTISNADKVSNADSSAAVAATSQQPLLVTATVRPSMEEQQQQQPLPPRSSVPTPAGNQQPIIPIQTVRQQEHQHTGSTNLNGFSNANVSEPTSYSGLGHTHLQQQETVQSHRQSSPRPLNHQISQENQQQTNGGNMPNQQPVKQTTTTQQQQQPTTEGQRPEGTSYAGIAKLHSSTGSTPNIISTSTTVPRSGSVPNAVPPLNSQQSNTVRPSVKAPSTTTTTNRPSSSSQSGQQRGGNNYYQQNNRGNYWNDNIPKDQSPAHRSGTNVATAPNEQQVFVGSLPLNFTKETLVECFSKFGKVLDAKIHTPAHDNKKNFGFVVFENPEVATSIVKMEHVMYDDTIRLNVEPKTQRNYPSNNNTSGNFNNGPQGGGGGGRNSNYQGRGSGRGGNRAPYRGGGGGGNNQRRGGGQFNNNSPSFSGGDENNNEYRSSKPQQPVQQQ</sequence>
<gene>
    <name evidence="7" type="ORF">RFH988_LOCUS9212</name>
</gene>